<evidence type="ECO:0000313" key="3">
    <source>
        <dbReference type="Proteomes" id="UP000542742"/>
    </source>
</evidence>
<proteinExistence type="predicted"/>
<reference evidence="2 3" key="1">
    <citation type="submission" date="2020-08" db="EMBL/GenBank/DDBJ databases">
        <title>Sequencing the genomes of 1000 actinobacteria strains.</title>
        <authorList>
            <person name="Klenk H.-P."/>
        </authorList>
    </citation>
    <scope>NUCLEOTIDE SEQUENCE [LARGE SCALE GENOMIC DNA]</scope>
    <source>
        <strain evidence="2 3">DSM 45518</strain>
    </source>
</reference>
<name>A0A7W7CRZ6_9ACTN</name>
<gene>
    <name evidence="2" type="ORF">BKA14_003779</name>
</gene>
<dbReference type="Pfam" id="PF04167">
    <property type="entry name" value="DUF402"/>
    <property type="match status" value="1"/>
</dbReference>
<keyword evidence="3" id="KW-1185">Reference proteome</keyword>
<dbReference type="SUPFAM" id="SSF159234">
    <property type="entry name" value="FomD-like"/>
    <property type="match status" value="1"/>
</dbReference>
<sequence>MSWAPGDTVLYRYGRDGRARFVRVGRVITDDADGLALWVAPGSPQIESVLADGRPLRAVPIAGRASLPRARRRSTWRGAGIVHFAPAAGEWSLWWFFDSAQRFTGWYGNLESSRTRWEADGVRGVDTADRALDVWITPDGAGRWKDEDEFAALTGRPGRWSAAQVPAIRAAGEQLMSLASAGAPPFDGRWTDYRPDPRWGAVTLPDNWDLPHRAAP</sequence>
<dbReference type="RefSeq" id="WP_184952223.1">
    <property type="nucleotide sequence ID" value="NZ_BOMC01000056.1"/>
</dbReference>
<evidence type="ECO:0000259" key="1">
    <source>
        <dbReference type="Pfam" id="PF04167"/>
    </source>
</evidence>
<dbReference type="InterPro" id="IPR007295">
    <property type="entry name" value="DUF402"/>
</dbReference>
<dbReference type="EMBL" id="JACHMF010000001">
    <property type="protein sequence ID" value="MBB4693631.1"/>
    <property type="molecule type" value="Genomic_DNA"/>
</dbReference>
<organism evidence="2 3">
    <name type="scientific">Paractinoplanes abujensis</name>
    <dbReference type="NCBI Taxonomy" id="882441"/>
    <lineage>
        <taxon>Bacteria</taxon>
        <taxon>Bacillati</taxon>
        <taxon>Actinomycetota</taxon>
        <taxon>Actinomycetes</taxon>
        <taxon>Micromonosporales</taxon>
        <taxon>Micromonosporaceae</taxon>
        <taxon>Paractinoplanes</taxon>
    </lineage>
</organism>
<dbReference type="InterPro" id="IPR035930">
    <property type="entry name" value="FomD-like_sf"/>
</dbReference>
<dbReference type="Proteomes" id="UP000542742">
    <property type="component" value="Unassembled WGS sequence"/>
</dbReference>
<evidence type="ECO:0000313" key="2">
    <source>
        <dbReference type="EMBL" id="MBB4693631.1"/>
    </source>
</evidence>
<protein>
    <recommendedName>
        <fullName evidence="1">DUF402 domain-containing protein</fullName>
    </recommendedName>
</protein>
<dbReference type="Gene3D" id="2.40.380.10">
    <property type="entry name" value="FomD-like"/>
    <property type="match status" value="1"/>
</dbReference>
<feature type="domain" description="DUF402" evidence="1">
    <location>
        <begin position="73"/>
        <end position="182"/>
    </location>
</feature>
<comment type="caution">
    <text evidence="2">The sequence shown here is derived from an EMBL/GenBank/DDBJ whole genome shotgun (WGS) entry which is preliminary data.</text>
</comment>
<dbReference type="AlphaFoldDB" id="A0A7W7CRZ6"/>
<accession>A0A7W7CRZ6</accession>